<evidence type="ECO:0000256" key="1">
    <source>
        <dbReference type="ARBA" id="ARBA00004496"/>
    </source>
</evidence>
<feature type="region of interest" description="Disordered" evidence="8">
    <location>
        <begin position="160"/>
        <end position="277"/>
    </location>
</feature>
<dbReference type="NCBIfam" id="TIGR03544">
    <property type="entry name" value="DivI1A_domain"/>
    <property type="match status" value="1"/>
</dbReference>
<evidence type="ECO:0000256" key="3">
    <source>
        <dbReference type="ARBA" id="ARBA00022490"/>
    </source>
</evidence>
<proteinExistence type="inferred from homology"/>
<evidence type="ECO:0000256" key="5">
    <source>
        <dbReference type="ARBA" id="ARBA00023054"/>
    </source>
</evidence>
<keyword evidence="6" id="KW-0131">Cell cycle</keyword>
<evidence type="ECO:0000256" key="2">
    <source>
        <dbReference type="ARBA" id="ARBA00009008"/>
    </source>
</evidence>
<dbReference type="EMBL" id="ABGD02000024">
    <property type="protein sequence ID" value="EDS10181.1"/>
    <property type="molecule type" value="Genomic_DNA"/>
</dbReference>
<keyword evidence="4" id="KW-0132">Cell division</keyword>
<dbReference type="Gene3D" id="1.20.5.620">
    <property type="entry name" value="F1F0 ATP synthase subunit B, membrane domain"/>
    <property type="match status" value="1"/>
</dbReference>
<evidence type="ECO:0000313" key="9">
    <source>
        <dbReference type="EMBL" id="EDS10181.1"/>
    </source>
</evidence>
<reference evidence="9" key="2">
    <citation type="submission" date="2013-09" db="EMBL/GenBank/DDBJ databases">
        <title>Draft genome sequence of Anaerotruncus colihominis(DSM 17241).</title>
        <authorList>
            <person name="Sudarsanam P."/>
            <person name="Ley R."/>
            <person name="Guruge J."/>
            <person name="Turnbaugh P.J."/>
            <person name="Mahowald M."/>
            <person name="Liep D."/>
            <person name="Gordon J."/>
        </authorList>
    </citation>
    <scope>NUCLEOTIDE SEQUENCE</scope>
    <source>
        <strain evidence="9">DSM 17241</strain>
    </source>
</reference>
<dbReference type="InterPro" id="IPR019933">
    <property type="entry name" value="DivIVA_domain"/>
</dbReference>
<dbReference type="Gene3D" id="6.10.250.660">
    <property type="match status" value="1"/>
</dbReference>
<protein>
    <submittedName>
        <fullName evidence="9">DivIVA domain protein</fullName>
    </submittedName>
</protein>
<keyword evidence="5 7" id="KW-0175">Coiled coil</keyword>
<dbReference type="PANTHER" id="PTHR35794">
    <property type="entry name" value="CELL DIVISION PROTEIN DIVIVA"/>
    <property type="match status" value="1"/>
</dbReference>
<gene>
    <name evidence="9" type="ORF">ANACOL_02777</name>
</gene>
<feature type="compositionally biased region" description="Acidic residues" evidence="8">
    <location>
        <begin position="237"/>
        <end position="248"/>
    </location>
</feature>
<dbReference type="Pfam" id="PF05103">
    <property type="entry name" value="DivIVA"/>
    <property type="match status" value="1"/>
</dbReference>
<evidence type="ECO:0000256" key="6">
    <source>
        <dbReference type="ARBA" id="ARBA00023306"/>
    </source>
</evidence>
<accession>B0PDZ2</accession>
<evidence type="ECO:0000313" key="10">
    <source>
        <dbReference type="Proteomes" id="UP000003803"/>
    </source>
</evidence>
<organism evidence="9 10">
    <name type="scientific">Anaerotruncus colihominis DSM 17241</name>
    <dbReference type="NCBI Taxonomy" id="445972"/>
    <lineage>
        <taxon>Bacteria</taxon>
        <taxon>Bacillati</taxon>
        <taxon>Bacillota</taxon>
        <taxon>Clostridia</taxon>
        <taxon>Eubacteriales</taxon>
        <taxon>Oscillospiraceae</taxon>
        <taxon>Anaerotruncus</taxon>
    </lineage>
</organism>
<dbReference type="Proteomes" id="UP000003803">
    <property type="component" value="Unassembled WGS sequence"/>
</dbReference>
<dbReference type="InterPro" id="IPR007793">
    <property type="entry name" value="DivIVA_fam"/>
</dbReference>
<comment type="caution">
    <text evidence="9">The sequence shown here is derived from an EMBL/GenBank/DDBJ whole genome shotgun (WGS) entry which is preliminary data.</text>
</comment>
<sequence length="277" mass="31266">MIVLNPNEIANKRFDKVMGQKYRADDVDNYLAQVADSMNDLLEEKQELEKKLIVLADKLEEYKDDEESLRSALLGAQKLGDSVVRDAKAKARDILEDAEARANMIVENAKQEIERQQAGFVRMQREVATFKSKLQLVYKQHLELIASIPVDENIVNAAMKKTQPKPPAPETPTGPDEPSDPMPEQTVPEDAGDSPADLPESPDGLAGLPVEEDGYPLAEDELPPLTYSEEESFRYEETEEYIPDGEPDEPAKHESRFGPLKFGREFDLKRNDGKRRR</sequence>
<dbReference type="GO" id="GO:0005737">
    <property type="term" value="C:cytoplasm"/>
    <property type="evidence" value="ECO:0007669"/>
    <property type="project" value="UniProtKB-SubCell"/>
</dbReference>
<dbReference type="STRING" id="169435.ERS852551_00906"/>
<dbReference type="HOGENOM" id="CLU_1003405_0_0_9"/>
<comment type="similarity">
    <text evidence="2">Belongs to the DivIVA family.</text>
</comment>
<comment type="subcellular location">
    <subcellularLocation>
        <location evidence="1">Cytoplasm</location>
    </subcellularLocation>
</comment>
<dbReference type="PANTHER" id="PTHR35794:SF2">
    <property type="entry name" value="CELL DIVISION PROTEIN DIVIVA"/>
    <property type="match status" value="1"/>
</dbReference>
<keyword evidence="3" id="KW-0963">Cytoplasm</keyword>
<keyword evidence="10" id="KW-1185">Reference proteome</keyword>
<name>B0PDZ2_9FIRM</name>
<feature type="compositionally biased region" description="Basic and acidic residues" evidence="8">
    <location>
        <begin position="249"/>
        <end position="271"/>
    </location>
</feature>
<evidence type="ECO:0000256" key="4">
    <source>
        <dbReference type="ARBA" id="ARBA00022618"/>
    </source>
</evidence>
<dbReference type="AlphaFoldDB" id="B0PDZ2"/>
<reference evidence="9" key="1">
    <citation type="submission" date="2007-11" db="EMBL/GenBank/DDBJ databases">
        <authorList>
            <person name="Fulton L."/>
            <person name="Clifton S."/>
            <person name="Fulton B."/>
            <person name="Xu J."/>
            <person name="Minx P."/>
            <person name="Pepin K.H."/>
            <person name="Johnson M."/>
            <person name="Thiruvilangam P."/>
            <person name="Bhonagiri V."/>
            <person name="Nash W.E."/>
            <person name="Mardis E.R."/>
            <person name="Wilson R.K."/>
        </authorList>
    </citation>
    <scope>NUCLEOTIDE SEQUENCE [LARGE SCALE GENOMIC DNA]</scope>
    <source>
        <strain evidence="9">DSM 17241</strain>
    </source>
</reference>
<dbReference type="GO" id="GO:0051301">
    <property type="term" value="P:cell division"/>
    <property type="evidence" value="ECO:0007669"/>
    <property type="project" value="UniProtKB-KW"/>
</dbReference>
<dbReference type="eggNOG" id="COG3599">
    <property type="taxonomic scope" value="Bacteria"/>
</dbReference>
<feature type="coiled-coil region" evidence="7">
    <location>
        <begin position="31"/>
        <end position="126"/>
    </location>
</feature>
<feature type="compositionally biased region" description="Acidic residues" evidence="8">
    <location>
        <begin position="210"/>
        <end position="222"/>
    </location>
</feature>
<evidence type="ECO:0000256" key="8">
    <source>
        <dbReference type="SAM" id="MobiDB-lite"/>
    </source>
</evidence>
<evidence type="ECO:0000256" key="7">
    <source>
        <dbReference type="SAM" id="Coils"/>
    </source>
</evidence>